<dbReference type="CDD" id="cd01189">
    <property type="entry name" value="INT_ICEBs1_C_like"/>
    <property type="match status" value="1"/>
</dbReference>
<evidence type="ECO:0000313" key="6">
    <source>
        <dbReference type="EMBL" id="SDF78674.1"/>
    </source>
</evidence>
<dbReference type="InterPro" id="IPR011010">
    <property type="entry name" value="DNA_brk_join_enz"/>
</dbReference>
<dbReference type="InterPro" id="IPR002104">
    <property type="entry name" value="Integrase_catalytic"/>
</dbReference>
<dbReference type="InterPro" id="IPR013762">
    <property type="entry name" value="Integrase-like_cat_sf"/>
</dbReference>
<comment type="similarity">
    <text evidence="1">Belongs to the 'phage' integrase family.</text>
</comment>
<dbReference type="RefSeq" id="WP_090288753.1">
    <property type="nucleotide sequence ID" value="NZ_FNCK01000001.1"/>
</dbReference>
<evidence type="ECO:0000256" key="2">
    <source>
        <dbReference type="ARBA" id="ARBA00022908"/>
    </source>
</evidence>
<dbReference type="SUPFAM" id="SSF56349">
    <property type="entry name" value="DNA breaking-rejoining enzymes"/>
    <property type="match status" value="1"/>
</dbReference>
<dbReference type="Proteomes" id="UP000199708">
    <property type="component" value="Unassembled WGS sequence"/>
</dbReference>
<sequence>MWVEDLPNGKYKFCERYEDPLTGKIKKVSITNLKNTKAIREQMLIKLQDKIKKSLNELDVRSIPFSELIDKWLLIDEQKSVGQTKIVHKVHTDKFKEVLGDIKTDKITTSVLNNYLLSLTEKTLAYVTVAGYKNTLSLILQFGKKLGYFQKNLHEELQIEKLNVSKTNPDKYLEKEEIDTIINYLETTNRSEMARIIKLQLLTGTRINELLSIDFKEQIDFKNKTININRNFNHALKEFGPPKHDSSRIININQEAINLLHEQIRCTKLKMIKYKQIEPTNSLLFITKNGKILDPGSLNRIIKKTPGLEKEVTTHYFRHTFIVRMIENKIPFHLIAEHVGHKNTRMIEDIYYHFSDSMKSELKSAIDELSFNF</sequence>
<evidence type="ECO:0000256" key="1">
    <source>
        <dbReference type="ARBA" id="ARBA00008857"/>
    </source>
</evidence>
<dbReference type="AlphaFoldDB" id="A0A1G7NXD9"/>
<dbReference type="PANTHER" id="PTHR30629:SF2">
    <property type="entry name" value="PROPHAGE INTEGRASE INTS-RELATED"/>
    <property type="match status" value="1"/>
</dbReference>
<dbReference type="EMBL" id="FNCK01000001">
    <property type="protein sequence ID" value="SDF78674.1"/>
    <property type="molecule type" value="Genomic_DNA"/>
</dbReference>
<dbReference type="PANTHER" id="PTHR30629">
    <property type="entry name" value="PROPHAGE INTEGRASE"/>
    <property type="match status" value="1"/>
</dbReference>
<dbReference type="GO" id="GO:0003677">
    <property type="term" value="F:DNA binding"/>
    <property type="evidence" value="ECO:0007669"/>
    <property type="project" value="UniProtKB-KW"/>
</dbReference>
<protein>
    <submittedName>
        <fullName evidence="6">Site-specific recombinase XerD</fullName>
    </submittedName>
</protein>
<dbReference type="Gene3D" id="1.10.443.10">
    <property type="entry name" value="Intergrase catalytic core"/>
    <property type="match status" value="1"/>
</dbReference>
<evidence type="ECO:0000313" key="7">
    <source>
        <dbReference type="Proteomes" id="UP000199708"/>
    </source>
</evidence>
<keyword evidence="3" id="KW-0238">DNA-binding</keyword>
<organism evidence="6 7">
    <name type="scientific">Facklamia miroungae</name>
    <dbReference type="NCBI Taxonomy" id="120956"/>
    <lineage>
        <taxon>Bacteria</taxon>
        <taxon>Bacillati</taxon>
        <taxon>Bacillota</taxon>
        <taxon>Bacilli</taxon>
        <taxon>Lactobacillales</taxon>
        <taxon>Aerococcaceae</taxon>
        <taxon>Facklamia</taxon>
    </lineage>
</organism>
<evidence type="ECO:0000259" key="5">
    <source>
        <dbReference type="PROSITE" id="PS51898"/>
    </source>
</evidence>
<dbReference type="InterPro" id="IPR010998">
    <property type="entry name" value="Integrase_recombinase_N"/>
</dbReference>
<dbReference type="Gene3D" id="1.10.150.130">
    <property type="match status" value="1"/>
</dbReference>
<evidence type="ECO:0000256" key="4">
    <source>
        <dbReference type="ARBA" id="ARBA00023172"/>
    </source>
</evidence>
<dbReference type="PROSITE" id="PS51898">
    <property type="entry name" value="TYR_RECOMBINASE"/>
    <property type="match status" value="1"/>
</dbReference>
<evidence type="ECO:0000256" key="3">
    <source>
        <dbReference type="ARBA" id="ARBA00023125"/>
    </source>
</evidence>
<gene>
    <name evidence="6" type="ORF">SAMN05421791_10143</name>
</gene>
<accession>A0A1G7NXD9</accession>
<dbReference type="OrthoDB" id="9803188at2"/>
<name>A0A1G7NXD9_9LACT</name>
<keyword evidence="4" id="KW-0233">DNA recombination</keyword>
<proteinExistence type="inferred from homology"/>
<feature type="domain" description="Tyr recombinase" evidence="5">
    <location>
        <begin position="168"/>
        <end position="367"/>
    </location>
</feature>
<keyword evidence="7" id="KW-1185">Reference proteome</keyword>
<dbReference type="STRING" id="120956.SAMN05421791_10143"/>
<dbReference type="GO" id="GO:0015074">
    <property type="term" value="P:DNA integration"/>
    <property type="evidence" value="ECO:0007669"/>
    <property type="project" value="UniProtKB-KW"/>
</dbReference>
<dbReference type="InterPro" id="IPR050808">
    <property type="entry name" value="Phage_Integrase"/>
</dbReference>
<keyword evidence="2" id="KW-0229">DNA integration</keyword>
<reference evidence="6 7" key="1">
    <citation type="submission" date="2016-10" db="EMBL/GenBank/DDBJ databases">
        <authorList>
            <person name="de Groot N.N."/>
        </authorList>
    </citation>
    <scope>NUCLEOTIDE SEQUENCE [LARGE SCALE GENOMIC DNA]</scope>
    <source>
        <strain evidence="6 7">ATCC BAA-466</strain>
    </source>
</reference>
<dbReference type="Pfam" id="PF00589">
    <property type="entry name" value="Phage_integrase"/>
    <property type="match status" value="1"/>
</dbReference>
<dbReference type="GO" id="GO:0006310">
    <property type="term" value="P:DNA recombination"/>
    <property type="evidence" value="ECO:0007669"/>
    <property type="project" value="UniProtKB-KW"/>
</dbReference>